<feature type="transmembrane region" description="Helical" evidence="1">
    <location>
        <begin position="28"/>
        <end position="46"/>
    </location>
</feature>
<dbReference type="RefSeq" id="WP_022400539.1">
    <property type="nucleotide sequence ID" value="NZ_CACRUU010000084.1"/>
</dbReference>
<organism evidence="2">
    <name type="scientific">Mediterraneibacter gnavus</name>
    <name type="common">Ruminococcus gnavus</name>
    <dbReference type="NCBI Taxonomy" id="33038"/>
    <lineage>
        <taxon>Bacteria</taxon>
        <taxon>Bacillati</taxon>
        <taxon>Bacillota</taxon>
        <taxon>Clostridia</taxon>
        <taxon>Lachnospirales</taxon>
        <taxon>Lachnospiraceae</taxon>
        <taxon>Mediterraneibacter</taxon>
    </lineage>
</organism>
<protein>
    <submittedName>
        <fullName evidence="2">Uncharacterized protein</fullName>
    </submittedName>
</protein>
<keyword evidence="1" id="KW-1133">Transmembrane helix</keyword>
<evidence type="ECO:0000313" key="2">
    <source>
        <dbReference type="EMBL" id="VYU48962.1"/>
    </source>
</evidence>
<name>A0A6N3FA30_MEDGN</name>
<keyword evidence="1" id="KW-0812">Transmembrane</keyword>
<dbReference type="AlphaFoldDB" id="A0A6N3FA30"/>
<accession>A0A6N3FA30</accession>
<reference evidence="2" key="1">
    <citation type="submission" date="2019-11" db="EMBL/GenBank/DDBJ databases">
        <authorList>
            <person name="Feng L."/>
        </authorList>
    </citation>
    <scope>NUCLEOTIDE SEQUENCE</scope>
    <source>
        <strain evidence="2">RgnavusLFYP36</strain>
    </source>
</reference>
<keyword evidence="1" id="KW-0472">Membrane</keyword>
<evidence type="ECO:0000256" key="1">
    <source>
        <dbReference type="SAM" id="Phobius"/>
    </source>
</evidence>
<gene>
    <name evidence="2" type="ORF">RGLFYP36_01753</name>
</gene>
<dbReference type="EMBL" id="CACRUU010000084">
    <property type="protein sequence ID" value="VYU48962.1"/>
    <property type="molecule type" value="Genomic_DNA"/>
</dbReference>
<sequence length="107" mass="12334">MTYRRRKRRRRVTPQAAVSWLWEFSKKVVWTVTLLYIVSFVFAMVLCWRELQFIGNTAAITTLITESNETFRVVVGGYLIKAGIENACKIVTSKQTPQEETDDNAEG</sequence>
<proteinExistence type="predicted"/>